<dbReference type="Gene3D" id="2.30.250.10">
    <property type="entry name" value="Aminopeptidase i, Domain 2"/>
    <property type="match status" value="1"/>
</dbReference>
<dbReference type="SUPFAM" id="SSF53187">
    <property type="entry name" value="Zn-dependent exopeptidases"/>
    <property type="match status" value="1"/>
</dbReference>
<keyword evidence="4 9" id="KW-0645">Protease</keyword>
<reference evidence="11 12" key="1">
    <citation type="journal article" date="2013" name="Genome Announc.">
        <title>Draft Genome Sequence of the Methanotrophic Gammaproteobacterium Methyloglobulus morosus DSM 22980 Strain KoM1.</title>
        <authorList>
            <person name="Poehlein A."/>
            <person name="Deutzmann J.S."/>
            <person name="Daniel R."/>
            <person name="Simeonova D.D."/>
        </authorList>
    </citation>
    <scope>NUCLEOTIDE SEQUENCE [LARGE SCALE GENOMIC DNA]</scope>
    <source>
        <strain evidence="11 12">KoM1</strain>
    </source>
</reference>
<dbReference type="GO" id="GO:0005737">
    <property type="term" value="C:cytoplasm"/>
    <property type="evidence" value="ECO:0007669"/>
    <property type="project" value="UniProtKB-ARBA"/>
</dbReference>
<evidence type="ECO:0000313" key="12">
    <source>
        <dbReference type="Proteomes" id="UP000017842"/>
    </source>
</evidence>
<keyword evidence="5 9" id="KW-0479">Metal-binding</keyword>
<keyword evidence="12" id="KW-1185">Reference proteome</keyword>
<dbReference type="GO" id="GO:0008270">
    <property type="term" value="F:zinc ion binding"/>
    <property type="evidence" value="ECO:0007669"/>
    <property type="project" value="InterPro"/>
</dbReference>
<name>V5DU84_9GAMM</name>
<dbReference type="NCBIfam" id="NF002759">
    <property type="entry name" value="PRK02813.1"/>
    <property type="match status" value="1"/>
</dbReference>
<dbReference type="SUPFAM" id="SSF101821">
    <property type="entry name" value="Aminopeptidase/glucanase lid domain"/>
    <property type="match status" value="1"/>
</dbReference>
<dbReference type="OrthoDB" id="5288740at2"/>
<dbReference type="PRINTS" id="PR00932">
    <property type="entry name" value="AMINO1PTASE"/>
</dbReference>
<dbReference type="InterPro" id="IPR023358">
    <property type="entry name" value="Peptidase_M18_dom2"/>
</dbReference>
<evidence type="ECO:0000256" key="1">
    <source>
        <dbReference type="ARBA" id="ARBA00001947"/>
    </source>
</evidence>
<dbReference type="RefSeq" id="WP_023495729.1">
    <property type="nucleotide sequence ID" value="NZ_AYLO01000109.1"/>
</dbReference>
<dbReference type="EC" id="3.4.11.-" evidence="10"/>
<keyword evidence="7 9" id="KW-0862">Zinc</keyword>
<protein>
    <recommendedName>
        <fullName evidence="10">M18 family aminopeptidase</fullName>
        <ecNumber evidence="10">3.4.11.-</ecNumber>
    </recommendedName>
</protein>
<gene>
    <name evidence="11" type="primary">apeB</name>
    <name evidence="11" type="ORF">MGMO_116c00160</name>
</gene>
<dbReference type="GO" id="GO:0008237">
    <property type="term" value="F:metallopeptidase activity"/>
    <property type="evidence" value="ECO:0007669"/>
    <property type="project" value="UniProtKB-KW"/>
</dbReference>
<comment type="cofactor">
    <cofactor evidence="1 10">
        <name>Zn(2+)</name>
        <dbReference type="ChEBI" id="CHEBI:29105"/>
    </cofactor>
</comment>
<accession>V5DU84</accession>
<dbReference type="STRING" id="1116472.MGMO_116c00160"/>
<evidence type="ECO:0000256" key="8">
    <source>
        <dbReference type="ARBA" id="ARBA00023049"/>
    </source>
</evidence>
<evidence type="ECO:0000256" key="4">
    <source>
        <dbReference type="ARBA" id="ARBA00022670"/>
    </source>
</evidence>
<evidence type="ECO:0000313" key="11">
    <source>
        <dbReference type="EMBL" id="ESS70986.1"/>
    </source>
</evidence>
<evidence type="ECO:0000256" key="2">
    <source>
        <dbReference type="ARBA" id="ARBA00008290"/>
    </source>
</evidence>
<dbReference type="AlphaFoldDB" id="V5DU84"/>
<evidence type="ECO:0000256" key="3">
    <source>
        <dbReference type="ARBA" id="ARBA00022438"/>
    </source>
</evidence>
<dbReference type="GO" id="GO:0004177">
    <property type="term" value="F:aminopeptidase activity"/>
    <property type="evidence" value="ECO:0007669"/>
    <property type="project" value="UniProtKB-KW"/>
</dbReference>
<dbReference type="Gene3D" id="3.40.630.10">
    <property type="entry name" value="Zn peptidases"/>
    <property type="match status" value="1"/>
</dbReference>
<dbReference type="GO" id="GO:0006508">
    <property type="term" value="P:proteolysis"/>
    <property type="evidence" value="ECO:0007669"/>
    <property type="project" value="UniProtKB-KW"/>
</dbReference>
<comment type="similarity">
    <text evidence="2 9">Belongs to the peptidase M18 family.</text>
</comment>
<evidence type="ECO:0000256" key="7">
    <source>
        <dbReference type="ARBA" id="ARBA00022833"/>
    </source>
</evidence>
<evidence type="ECO:0000256" key="5">
    <source>
        <dbReference type="ARBA" id="ARBA00022723"/>
    </source>
</evidence>
<evidence type="ECO:0000256" key="10">
    <source>
        <dbReference type="RuleBase" id="RU004387"/>
    </source>
</evidence>
<dbReference type="CDD" id="cd05658">
    <property type="entry name" value="M18_DAP"/>
    <property type="match status" value="1"/>
</dbReference>
<dbReference type="InterPro" id="IPR001948">
    <property type="entry name" value="Peptidase_M18"/>
</dbReference>
<dbReference type="PANTHER" id="PTHR28570:SF3">
    <property type="entry name" value="ASPARTYL AMINOPEPTIDASE"/>
    <property type="match status" value="1"/>
</dbReference>
<keyword evidence="6 9" id="KW-0378">Hydrolase</keyword>
<keyword evidence="8 9" id="KW-0482">Metalloprotease</keyword>
<evidence type="ECO:0000256" key="9">
    <source>
        <dbReference type="RuleBase" id="RU004386"/>
    </source>
</evidence>
<proteinExistence type="inferred from homology"/>
<comment type="caution">
    <text evidence="11">The sequence shown here is derived from an EMBL/GenBank/DDBJ whole genome shotgun (WGS) entry which is preliminary data.</text>
</comment>
<dbReference type="Pfam" id="PF02127">
    <property type="entry name" value="Peptidase_M18"/>
    <property type="match status" value="1"/>
</dbReference>
<sequence>MTPKQQIQNLLAFIDDSPSPWHVVNTIESLLKPFQFIKLDETARWQLQAGGRYYVVRDGSSIILFVLGTKPLVESGFKIVGAHTDSPGLRVKPNASNSKEGFARLNVEIYGGPILATFTDRDLSLAGRICYKDDQGEIDSQLIKFDHPLLRLPNLPIHLNRNVNEDGLKLHKQNELPLILSVLAEQQLPSDYFLGVLQQQSGIGSKRILSWDLAAYDTQKGVIWGAQEEFYSNSQLDNLASCHAALQAFLDEAVLNGSENTRVCAFFDHEEIGSESKLGADGSFLPDALMRIASSSQADQQDFARIMALSFLVSADMAHGYHPNFPNAYDSDHKVMLNKGPAIKVNVNHRYSSESISKAMFIDWCDQADVPYQRYSHRCDLPCGSTIGPIASAKLGIRSVDVGNPMWAMHSIRESAGVLDHDYLTRALKTFFLSQAIGRVE</sequence>
<dbReference type="PANTHER" id="PTHR28570">
    <property type="entry name" value="ASPARTYL AMINOPEPTIDASE"/>
    <property type="match status" value="1"/>
</dbReference>
<organism evidence="11 12">
    <name type="scientific">Methyloglobulus morosus KoM1</name>
    <dbReference type="NCBI Taxonomy" id="1116472"/>
    <lineage>
        <taxon>Bacteria</taxon>
        <taxon>Pseudomonadati</taxon>
        <taxon>Pseudomonadota</taxon>
        <taxon>Gammaproteobacteria</taxon>
        <taxon>Methylococcales</taxon>
        <taxon>Methylococcaceae</taxon>
        <taxon>Methyloglobulus</taxon>
    </lineage>
</organism>
<keyword evidence="3 9" id="KW-0031">Aminopeptidase</keyword>
<dbReference type="eggNOG" id="COG1362">
    <property type="taxonomic scope" value="Bacteria"/>
</dbReference>
<evidence type="ECO:0000256" key="6">
    <source>
        <dbReference type="ARBA" id="ARBA00022801"/>
    </source>
</evidence>
<dbReference type="PATRIC" id="fig|1116472.3.peg.3068"/>
<dbReference type="EMBL" id="AYLO01000109">
    <property type="protein sequence ID" value="ESS70986.1"/>
    <property type="molecule type" value="Genomic_DNA"/>
</dbReference>
<dbReference type="Proteomes" id="UP000017842">
    <property type="component" value="Unassembled WGS sequence"/>
</dbReference>